<keyword evidence="2" id="KW-1185">Reference proteome</keyword>
<reference evidence="1" key="1">
    <citation type="submission" date="2019-04" db="EMBL/GenBank/DDBJ databases">
        <title>Whole genome sequencing of oral phylogroup 2 treponemes.</title>
        <authorList>
            <person name="Chan Y."/>
            <person name="Zeng H.H."/>
            <person name="Yu X.L."/>
            <person name="Leung W.K."/>
            <person name="Watt R.M."/>
        </authorList>
    </citation>
    <scope>NUCLEOTIDE SEQUENCE</scope>
    <source>
        <strain evidence="1">OMZ 847</strain>
    </source>
</reference>
<sequence>MIRALKQGQNKKNKCEQEIHSFLDSLCEQKFYGEVRFYFQNGHLEFAKKISRHTKEEIIQSQTKPFLITGDFK</sequence>
<gene>
    <name evidence="1" type="ORF">E4N76_00435</name>
</gene>
<protein>
    <submittedName>
        <fullName evidence="1">Uncharacterized protein</fullName>
    </submittedName>
</protein>
<organism evidence="1 2">
    <name type="scientific">Treponema putidum</name>
    <dbReference type="NCBI Taxonomy" id="221027"/>
    <lineage>
        <taxon>Bacteria</taxon>
        <taxon>Pseudomonadati</taxon>
        <taxon>Spirochaetota</taxon>
        <taxon>Spirochaetia</taxon>
        <taxon>Spirochaetales</taxon>
        <taxon>Treponemataceae</taxon>
        <taxon>Treponema</taxon>
    </lineage>
</organism>
<evidence type="ECO:0000313" key="1">
    <source>
        <dbReference type="EMBL" id="UTY27618.1"/>
    </source>
</evidence>
<proteinExistence type="predicted"/>
<evidence type="ECO:0000313" key="2">
    <source>
        <dbReference type="Proteomes" id="UP001059401"/>
    </source>
</evidence>
<dbReference type="EMBL" id="CP038802">
    <property type="protein sequence ID" value="UTY27618.1"/>
    <property type="molecule type" value="Genomic_DNA"/>
</dbReference>
<dbReference type="RefSeq" id="WP_255805622.1">
    <property type="nucleotide sequence ID" value="NZ_CP038802.1"/>
</dbReference>
<accession>A0ABY5HS09</accession>
<name>A0ABY5HS09_9SPIR</name>
<dbReference type="Proteomes" id="UP001059401">
    <property type="component" value="Chromosome"/>
</dbReference>